<dbReference type="PANTHER" id="PTHR21666:SF270">
    <property type="entry name" value="MUREIN HYDROLASE ACTIVATOR ENVC"/>
    <property type="match status" value="1"/>
</dbReference>
<dbReference type="STRING" id="1618647.UW30_C0016G0013"/>
<reference evidence="2 3" key="1">
    <citation type="journal article" date="2015" name="Nature">
        <title>rRNA introns, odd ribosomes, and small enigmatic genomes across a large radiation of phyla.</title>
        <authorList>
            <person name="Brown C.T."/>
            <person name="Hug L.A."/>
            <person name="Thomas B.C."/>
            <person name="Sharon I."/>
            <person name="Castelle C.J."/>
            <person name="Singh A."/>
            <person name="Wilkins M.J."/>
            <person name="Williams K.H."/>
            <person name="Banfield J.F."/>
        </authorList>
    </citation>
    <scope>NUCLEOTIDE SEQUENCE [LARGE SCALE GENOMIC DNA]</scope>
</reference>
<dbReference type="AlphaFoldDB" id="A0A0G1JA46"/>
<feature type="domain" description="M23ase beta-sheet core" evidence="1">
    <location>
        <begin position="187"/>
        <end position="281"/>
    </location>
</feature>
<dbReference type="Pfam" id="PF01551">
    <property type="entry name" value="Peptidase_M23"/>
    <property type="match status" value="1"/>
</dbReference>
<dbReference type="CDD" id="cd12797">
    <property type="entry name" value="M23_peptidase"/>
    <property type="match status" value="1"/>
</dbReference>
<accession>A0A0G1JA46</accession>
<sequence length="291" mass="32288">MIFLFPAFAEAANINVPKSAVQGGVIRILITDPNDGEYQIQFSPVGWPQNDKIIVVRAVNLDGGRKIALIPVAPDEVAGLALITIFTPTSGNTYPVEIKKTNFPESLRLFHIPKPTPEILKKSQEEREFLDDIYARLTQKKYFSKNLLFASPLEKMDIVPNANFGQIRKKVLVNPKTYKTISRWKDYHKGADFLAFTGTPVFAVEDGRVVAARRLLGSGNTIIIDHGYGLLSLYFHLAKIDTQEGVEVVRGQKIGLVGMSGNAEGPHLHFEIRLYGVPVNPFGFFRPGGVK</sequence>
<evidence type="ECO:0000259" key="1">
    <source>
        <dbReference type="Pfam" id="PF01551"/>
    </source>
</evidence>
<organism evidence="2 3">
    <name type="scientific">Candidatus Giovannonibacteria bacterium GW2011_GWA2_44_13b</name>
    <dbReference type="NCBI Taxonomy" id="1618647"/>
    <lineage>
        <taxon>Bacteria</taxon>
        <taxon>Candidatus Giovannoniibacteriota</taxon>
    </lineage>
</organism>
<evidence type="ECO:0000313" key="3">
    <source>
        <dbReference type="Proteomes" id="UP000034736"/>
    </source>
</evidence>
<name>A0A0G1JA46_9BACT</name>
<dbReference type="SUPFAM" id="SSF51261">
    <property type="entry name" value="Duplicated hybrid motif"/>
    <property type="match status" value="1"/>
</dbReference>
<dbReference type="PANTHER" id="PTHR21666">
    <property type="entry name" value="PEPTIDASE-RELATED"/>
    <property type="match status" value="1"/>
</dbReference>
<dbReference type="GO" id="GO:0004222">
    <property type="term" value="F:metalloendopeptidase activity"/>
    <property type="evidence" value="ECO:0007669"/>
    <property type="project" value="TreeGrafter"/>
</dbReference>
<comment type="caution">
    <text evidence="2">The sequence shown here is derived from an EMBL/GenBank/DDBJ whole genome shotgun (WGS) entry which is preliminary data.</text>
</comment>
<dbReference type="EMBL" id="LCHU01000016">
    <property type="protein sequence ID" value="KKT40882.1"/>
    <property type="molecule type" value="Genomic_DNA"/>
</dbReference>
<dbReference type="InterPro" id="IPR011055">
    <property type="entry name" value="Dup_hybrid_motif"/>
</dbReference>
<dbReference type="InterPro" id="IPR016047">
    <property type="entry name" value="M23ase_b-sheet_dom"/>
</dbReference>
<dbReference type="Gene3D" id="2.70.70.10">
    <property type="entry name" value="Glucose Permease (Domain IIA)"/>
    <property type="match status" value="1"/>
</dbReference>
<protein>
    <submittedName>
        <fullName evidence="2">Peptidase, M23/M37 family</fullName>
    </submittedName>
</protein>
<gene>
    <name evidence="2" type="ORF">UW30_C0016G0013</name>
</gene>
<dbReference type="InterPro" id="IPR050570">
    <property type="entry name" value="Cell_wall_metabolism_enzyme"/>
</dbReference>
<evidence type="ECO:0000313" key="2">
    <source>
        <dbReference type="EMBL" id="KKT40882.1"/>
    </source>
</evidence>
<dbReference type="Proteomes" id="UP000034736">
    <property type="component" value="Unassembled WGS sequence"/>
</dbReference>
<proteinExistence type="predicted"/>